<dbReference type="AlphaFoldDB" id="A0A1H6Y9T7"/>
<evidence type="ECO:0000256" key="2">
    <source>
        <dbReference type="ARBA" id="ARBA00010772"/>
    </source>
</evidence>
<dbReference type="GO" id="GO:0005829">
    <property type="term" value="C:cytosol"/>
    <property type="evidence" value="ECO:0007669"/>
    <property type="project" value="TreeGrafter"/>
</dbReference>
<dbReference type="SUPFAM" id="SSF51182">
    <property type="entry name" value="RmlC-like cupins"/>
    <property type="match status" value="1"/>
</dbReference>
<feature type="binding site" evidence="8">
    <location>
        <position position="112"/>
    </location>
    <ligand>
        <name>Zn(2+)</name>
        <dbReference type="ChEBI" id="CHEBI:29105"/>
    </ligand>
</feature>
<dbReference type="STRING" id="1043493.SAMN05421637_1638"/>
<dbReference type="InterPro" id="IPR046457">
    <property type="entry name" value="PMI_typeI_cat"/>
</dbReference>
<dbReference type="Proteomes" id="UP000183315">
    <property type="component" value="Unassembled WGS sequence"/>
</dbReference>
<evidence type="ECO:0000259" key="9">
    <source>
        <dbReference type="Pfam" id="PF20511"/>
    </source>
</evidence>
<evidence type="ECO:0000313" key="11">
    <source>
        <dbReference type="Proteomes" id="UP000183315"/>
    </source>
</evidence>
<comment type="similarity">
    <text evidence="2">Belongs to the mannose-6-phosphate isomerase type 1 family.</text>
</comment>
<dbReference type="GO" id="GO:0004476">
    <property type="term" value="F:mannose-6-phosphate isomerase activity"/>
    <property type="evidence" value="ECO:0007669"/>
    <property type="project" value="UniProtKB-EC"/>
</dbReference>
<dbReference type="InterPro" id="IPR016305">
    <property type="entry name" value="Mannose-6-P_Isomerase"/>
</dbReference>
<reference evidence="11" key="1">
    <citation type="submission" date="2016-10" db="EMBL/GenBank/DDBJ databases">
        <authorList>
            <person name="Varghese N."/>
        </authorList>
    </citation>
    <scope>NUCLEOTIDE SEQUENCE [LARGE SCALE GENOMIC DNA]</scope>
    <source>
        <strain evidence="11">DSM 24868</strain>
    </source>
</reference>
<dbReference type="InterPro" id="IPR014710">
    <property type="entry name" value="RmlC-like_jellyroll"/>
</dbReference>
<dbReference type="Pfam" id="PF20511">
    <property type="entry name" value="PMI_typeI_cat"/>
    <property type="match status" value="1"/>
</dbReference>
<evidence type="ECO:0000256" key="6">
    <source>
        <dbReference type="ARBA" id="ARBA00023235"/>
    </source>
</evidence>
<feature type="binding site" evidence="8">
    <location>
        <position position="270"/>
    </location>
    <ligand>
        <name>Zn(2+)</name>
        <dbReference type="ChEBI" id="CHEBI:29105"/>
    </ligand>
</feature>
<dbReference type="NCBIfam" id="TIGR00218">
    <property type="entry name" value="manA"/>
    <property type="match status" value="1"/>
</dbReference>
<dbReference type="EMBL" id="FNZI01000003">
    <property type="protein sequence ID" value="SEJ38048.1"/>
    <property type="molecule type" value="Genomic_DNA"/>
</dbReference>
<proteinExistence type="inferred from homology"/>
<dbReference type="GO" id="GO:0005975">
    <property type="term" value="P:carbohydrate metabolic process"/>
    <property type="evidence" value="ECO:0007669"/>
    <property type="project" value="InterPro"/>
</dbReference>
<dbReference type="RefSeq" id="WP_081953193.1">
    <property type="nucleotide sequence ID" value="NZ_BBLU01000004.1"/>
</dbReference>
<dbReference type="InterPro" id="IPR001250">
    <property type="entry name" value="Man6P_Isoase-1"/>
</dbReference>
<dbReference type="PANTHER" id="PTHR10309">
    <property type="entry name" value="MANNOSE-6-PHOSPHATE ISOMERASE"/>
    <property type="match status" value="1"/>
</dbReference>
<dbReference type="PIRSF" id="PIRSF001480">
    <property type="entry name" value="Mannose-6-phosphate_isomerase"/>
    <property type="match status" value="1"/>
</dbReference>
<keyword evidence="5 8" id="KW-0862">Zinc</keyword>
<dbReference type="PANTHER" id="PTHR10309:SF0">
    <property type="entry name" value="MANNOSE-6-PHOSPHATE ISOMERASE"/>
    <property type="match status" value="1"/>
</dbReference>
<evidence type="ECO:0000313" key="10">
    <source>
        <dbReference type="EMBL" id="SEJ38048.1"/>
    </source>
</evidence>
<name>A0A1H6Y9T7_9MICO</name>
<organism evidence="10 11">
    <name type="scientific">Demequina mangrovi</name>
    <dbReference type="NCBI Taxonomy" id="1043493"/>
    <lineage>
        <taxon>Bacteria</taxon>
        <taxon>Bacillati</taxon>
        <taxon>Actinomycetota</taxon>
        <taxon>Actinomycetes</taxon>
        <taxon>Micrococcales</taxon>
        <taxon>Demequinaceae</taxon>
        <taxon>Demequina</taxon>
    </lineage>
</organism>
<accession>A0A1H6Y9T7</accession>
<comment type="cofactor">
    <cofactor evidence="8">
        <name>Zn(2+)</name>
        <dbReference type="ChEBI" id="CHEBI:29105"/>
    </cofactor>
    <text evidence="8">Binds 1 zinc ion per subunit.</text>
</comment>
<dbReference type="Gene3D" id="1.10.441.10">
    <property type="entry name" value="Phosphomannose Isomerase, domain 2"/>
    <property type="match status" value="1"/>
</dbReference>
<dbReference type="EC" id="5.3.1.8" evidence="3"/>
<evidence type="ECO:0000256" key="7">
    <source>
        <dbReference type="PIRSR" id="PIRSR001480-1"/>
    </source>
</evidence>
<comment type="catalytic activity">
    <reaction evidence="1">
        <text>D-mannose 6-phosphate = D-fructose 6-phosphate</text>
        <dbReference type="Rhea" id="RHEA:12356"/>
        <dbReference type="ChEBI" id="CHEBI:58735"/>
        <dbReference type="ChEBI" id="CHEBI:61527"/>
        <dbReference type="EC" id="5.3.1.8"/>
    </reaction>
</comment>
<dbReference type="InterPro" id="IPR011051">
    <property type="entry name" value="RmlC_Cupin_sf"/>
</dbReference>
<keyword evidence="11" id="KW-1185">Reference proteome</keyword>
<keyword evidence="4 8" id="KW-0479">Metal-binding</keyword>
<evidence type="ECO:0000256" key="4">
    <source>
        <dbReference type="ARBA" id="ARBA00022723"/>
    </source>
</evidence>
<keyword evidence="6 10" id="KW-0413">Isomerase</keyword>
<dbReference type="eggNOG" id="COG1482">
    <property type="taxonomic scope" value="Bacteria"/>
</dbReference>
<dbReference type="PRINTS" id="PR00714">
    <property type="entry name" value="MAN6PISMRASE"/>
</dbReference>
<feature type="binding site" evidence="8">
    <location>
        <position position="110"/>
    </location>
    <ligand>
        <name>Zn(2+)</name>
        <dbReference type="ChEBI" id="CHEBI:29105"/>
    </ligand>
</feature>
<dbReference type="GO" id="GO:0009298">
    <property type="term" value="P:GDP-mannose biosynthetic process"/>
    <property type="evidence" value="ECO:0007669"/>
    <property type="project" value="InterPro"/>
</dbReference>
<dbReference type="OrthoDB" id="9792649at2"/>
<dbReference type="GO" id="GO:0008270">
    <property type="term" value="F:zinc ion binding"/>
    <property type="evidence" value="ECO:0007669"/>
    <property type="project" value="InterPro"/>
</dbReference>
<protein>
    <recommendedName>
        <fullName evidence="3">mannose-6-phosphate isomerase</fullName>
        <ecNumber evidence="3">5.3.1.8</ecNumber>
    </recommendedName>
</protein>
<dbReference type="Gene3D" id="2.60.120.10">
    <property type="entry name" value="Jelly Rolls"/>
    <property type="match status" value="2"/>
</dbReference>
<evidence type="ECO:0000256" key="5">
    <source>
        <dbReference type="ARBA" id="ARBA00022833"/>
    </source>
</evidence>
<feature type="active site" evidence="7">
    <location>
        <position position="289"/>
    </location>
</feature>
<dbReference type="CDD" id="cd07011">
    <property type="entry name" value="cupin_PMI_type_I_N"/>
    <property type="match status" value="1"/>
</dbReference>
<feature type="binding site" evidence="8">
    <location>
        <position position="147"/>
    </location>
    <ligand>
        <name>Zn(2+)</name>
        <dbReference type="ChEBI" id="CHEBI:29105"/>
    </ligand>
</feature>
<evidence type="ECO:0000256" key="1">
    <source>
        <dbReference type="ARBA" id="ARBA00000757"/>
    </source>
</evidence>
<evidence type="ECO:0000256" key="8">
    <source>
        <dbReference type="PIRSR" id="PIRSR001480-2"/>
    </source>
</evidence>
<evidence type="ECO:0000256" key="3">
    <source>
        <dbReference type="ARBA" id="ARBA00011956"/>
    </source>
</evidence>
<feature type="domain" description="Phosphomannose isomerase type I catalytic" evidence="9">
    <location>
        <begin position="4"/>
        <end position="163"/>
    </location>
</feature>
<sequence length="404" mass="42516">MAHVYRLQPALQNYAWGMTEVLEDLVGRPVSGAPVAEAWWGAHASAPALATAAHHQGADELGLHPGEQEPLDALIARAPETMLGPALAARWERLPYLLKVLAIAKPLSLQVHPTLEQAEAGFKDEEGRGVPVEAPTRTFKDRSHKPEMIVALTPMTLLAGFRPASAVAQDLVWLGQPCTRRWAEDLANATEPTVALGEYIQRVLRDPEAPQALEALVEVGGRSGVPESLAVASAAALEFPGDPGALVAIALNVVRLTPGQACFTGAGVIHSYQSGVGVEIMANSDNVVRAGLTPKPVDIDLLVELTDGTPTPPPVVVTETEGVVTRYPAPVDEFCLTMVERGSATFGPGPRIVLAVDGTASVHGERGSVALRRGEAAFVPYADGRLVVDAVGTAVVVEAPTFRS</sequence>
<gene>
    <name evidence="10" type="ORF">SAMN05421637_1638</name>
</gene>